<dbReference type="EMBL" id="UXHF01000006">
    <property type="protein sequence ID" value="VDC51453.1"/>
    <property type="molecule type" value="Genomic_DNA"/>
</dbReference>
<evidence type="ECO:0000313" key="2">
    <source>
        <dbReference type="Proteomes" id="UP000289220"/>
    </source>
</evidence>
<evidence type="ECO:0008006" key="3">
    <source>
        <dbReference type="Google" id="ProtNLM"/>
    </source>
</evidence>
<dbReference type="Proteomes" id="UP000289220">
    <property type="component" value="Unassembled WGS sequence"/>
</dbReference>
<protein>
    <recommendedName>
        <fullName evidence="3">HipA domain-containing protein</fullName>
    </recommendedName>
</protein>
<reference evidence="1 2" key="1">
    <citation type="submission" date="2018-11" db="EMBL/GenBank/DDBJ databases">
        <authorList>
            <person name="Peiro R."/>
            <person name="Begona"/>
            <person name="Cbmso G."/>
            <person name="Lopez M."/>
            <person name="Gonzalez S."/>
            <person name="Sacristan E."/>
            <person name="Castillo E."/>
        </authorList>
    </citation>
    <scope>NUCLEOTIDE SEQUENCE [LARGE SCALE GENOMIC DNA]</scope>
    <source>
        <strain evidence="1">Brev_genome</strain>
    </source>
</reference>
<evidence type="ECO:0000313" key="1">
    <source>
        <dbReference type="EMBL" id="VDC51453.1"/>
    </source>
</evidence>
<name>A0A7Z9C831_9CAUL</name>
<accession>A0A7Z9C831</accession>
<proteinExistence type="predicted"/>
<sequence length="306" mass="32443">MDALISTAVERSISSTGGSRSRATGHLKVERPIALGCFRGQSLTQIEGIHRVGLAQVLGGAVAFNAGNINDTYRGVIRTNVGDRPAIIKDLPPRELANEVLAAGLGLAARLPIPPAYLAFASPDRLAAKYGPQLDGGRLLFASVDVGQPQVAMLCRDRGNAAVLGRLAAWAEAGRMYGFDALVANIDRHAGNLLFSGDQEVWMIDHGHCFTGPEWGHSDLTPPDVRVANRLTEWLTPVLAERQRTYAAHQAAVLAGDVPVDFNALATANHLAELLDDGDFAAVVTFLQGRRPFTAGLAAEALGMLA</sequence>
<dbReference type="SUPFAM" id="SSF56112">
    <property type="entry name" value="Protein kinase-like (PK-like)"/>
    <property type="match status" value="1"/>
</dbReference>
<comment type="caution">
    <text evidence="1">The sequence shown here is derived from an EMBL/GenBank/DDBJ whole genome shotgun (WGS) entry which is preliminary data.</text>
</comment>
<gene>
    <name evidence="1" type="ORF">BREV_BREV_00522</name>
</gene>
<keyword evidence="2" id="KW-1185">Reference proteome</keyword>
<dbReference type="AlphaFoldDB" id="A0A7Z9C831"/>
<organism evidence="1 2">
    <name type="scientific">Brevundimonas mediterranea</name>
    <dbReference type="NCBI Taxonomy" id="74329"/>
    <lineage>
        <taxon>Bacteria</taxon>
        <taxon>Pseudomonadati</taxon>
        <taxon>Pseudomonadota</taxon>
        <taxon>Alphaproteobacteria</taxon>
        <taxon>Caulobacterales</taxon>
        <taxon>Caulobacteraceae</taxon>
        <taxon>Brevundimonas</taxon>
    </lineage>
</organism>
<dbReference type="InterPro" id="IPR011009">
    <property type="entry name" value="Kinase-like_dom_sf"/>
</dbReference>